<dbReference type="AlphaFoldDB" id="A0A6J8DLJ4"/>
<feature type="coiled-coil region" evidence="1">
    <location>
        <begin position="443"/>
        <end position="533"/>
    </location>
</feature>
<keyword evidence="4" id="KW-1185">Reference proteome</keyword>
<feature type="region of interest" description="Disordered" evidence="2">
    <location>
        <begin position="59"/>
        <end position="87"/>
    </location>
</feature>
<gene>
    <name evidence="3" type="ORF">MCOR_41783</name>
</gene>
<proteinExistence type="predicted"/>
<feature type="coiled-coil region" evidence="1">
    <location>
        <begin position="388"/>
        <end position="415"/>
    </location>
</feature>
<protein>
    <submittedName>
        <fullName evidence="3">Uncharacterized protein</fullName>
    </submittedName>
</protein>
<organism evidence="3 4">
    <name type="scientific">Mytilus coruscus</name>
    <name type="common">Sea mussel</name>
    <dbReference type="NCBI Taxonomy" id="42192"/>
    <lineage>
        <taxon>Eukaryota</taxon>
        <taxon>Metazoa</taxon>
        <taxon>Spiralia</taxon>
        <taxon>Lophotrochozoa</taxon>
        <taxon>Mollusca</taxon>
        <taxon>Bivalvia</taxon>
        <taxon>Autobranchia</taxon>
        <taxon>Pteriomorphia</taxon>
        <taxon>Mytilida</taxon>
        <taxon>Mytiloidea</taxon>
        <taxon>Mytilidae</taxon>
        <taxon>Mytilinae</taxon>
        <taxon>Mytilus</taxon>
    </lineage>
</organism>
<dbReference type="EMBL" id="CACVKT020007531">
    <property type="protein sequence ID" value="CAC5408381.1"/>
    <property type="molecule type" value="Genomic_DNA"/>
</dbReference>
<feature type="coiled-coil region" evidence="1">
    <location>
        <begin position="123"/>
        <end position="190"/>
    </location>
</feature>
<keyword evidence="1" id="KW-0175">Coiled coil</keyword>
<sequence>MMLGAEPVPYTKPIFARPMRVRRTRSQKVPNQVSKRSEVKMHLKGETTLAIMDSTSSISHSINTDTDSDITKMNPDLETQQQTPRCEEQKLDPLRAKRNEVGQQSQHMTSVRAGLQRAYLDGLDFLRNKIQDSEKEVQNLQQSFYSSEEAKGDNLTQKQLDYLKQVNDKLLNANNELKRKNIKLEIIDSETCLVGLVNKLREAMEYDKGEITMLTEFWENLRNTVDGFRALVEKFQNSVLNRLNQSCISYSSDDINLEVSNRYTLDISDYITELERELTNTRLLLKSLDSGLHQDLFKDSEFSEKLLVACDLKAFPILRLIPDLENKISSLCDISRKWLNRDEEYMYEVNDYIRKTRTITKRRADVLKNQKEKQKKIEKSVKSTQILLQNNREKLHSIESELNQLDEQIAGYEHVKKSKHDEKEQKANMADFLKLTLTQTKKNYSLQIKRQKLLKQVRELEQLLIAIERELSDVQDKKVEKDQAKSLLTEKVENSQKSYGAARNEFSKYSDELETLEQEVNILSGQLLQLEIIQTYKTSPENLEQIFDRPQTVKLAPSLKEKIKNRKRKVGTQKVD</sequence>
<dbReference type="OrthoDB" id="10044303at2759"/>
<evidence type="ECO:0000313" key="4">
    <source>
        <dbReference type="Proteomes" id="UP000507470"/>
    </source>
</evidence>
<reference evidence="3 4" key="1">
    <citation type="submission" date="2020-06" db="EMBL/GenBank/DDBJ databases">
        <authorList>
            <person name="Li R."/>
            <person name="Bekaert M."/>
        </authorList>
    </citation>
    <scope>NUCLEOTIDE SEQUENCE [LARGE SCALE GENOMIC DNA]</scope>
    <source>
        <strain evidence="4">wild</strain>
    </source>
</reference>
<evidence type="ECO:0000256" key="1">
    <source>
        <dbReference type="SAM" id="Coils"/>
    </source>
</evidence>
<evidence type="ECO:0000256" key="2">
    <source>
        <dbReference type="SAM" id="MobiDB-lite"/>
    </source>
</evidence>
<dbReference type="Proteomes" id="UP000507470">
    <property type="component" value="Unassembled WGS sequence"/>
</dbReference>
<accession>A0A6J8DLJ4</accession>
<evidence type="ECO:0000313" key="3">
    <source>
        <dbReference type="EMBL" id="CAC5408381.1"/>
    </source>
</evidence>
<name>A0A6J8DLJ4_MYTCO</name>